<dbReference type="GO" id="GO:0033549">
    <property type="term" value="F:MAP kinase phosphatase activity"/>
    <property type="evidence" value="ECO:0007669"/>
    <property type="project" value="TreeGrafter"/>
</dbReference>
<dbReference type="GO" id="GO:0043409">
    <property type="term" value="P:negative regulation of MAPK cascade"/>
    <property type="evidence" value="ECO:0007669"/>
    <property type="project" value="TreeGrafter"/>
</dbReference>
<dbReference type="PANTHER" id="PTHR45682:SF1">
    <property type="entry name" value="DUAL SPECIFICITY PROTEIN PHOSPHATASE 3"/>
    <property type="match status" value="1"/>
</dbReference>
<comment type="function">
    <text evidence="3">Dual specificity phosphatase able to dephosphorylate phosphotyrosine, phosphoserine and phosphothreonine residues, with a preference for phosphotyrosine as a substrate.</text>
</comment>
<keyword evidence="7" id="KW-1185">Reference proteome</keyword>
<evidence type="ECO:0000259" key="5">
    <source>
        <dbReference type="PROSITE" id="PS50056"/>
    </source>
</evidence>
<reference evidence="6" key="2">
    <citation type="submission" date="2020-11" db="EMBL/GenBank/DDBJ databases">
        <authorList>
            <person name="McCartney M.A."/>
            <person name="Auch B."/>
            <person name="Kono T."/>
            <person name="Mallez S."/>
            <person name="Becker A."/>
            <person name="Gohl D.M."/>
            <person name="Silverstein K.A.T."/>
            <person name="Koren S."/>
            <person name="Bechman K.B."/>
            <person name="Herman A."/>
            <person name="Abrahante J.E."/>
            <person name="Garbe J."/>
        </authorList>
    </citation>
    <scope>NUCLEOTIDE SEQUENCE</scope>
    <source>
        <strain evidence="6">Duluth1</strain>
        <tissue evidence="6">Whole animal</tissue>
    </source>
</reference>
<comment type="catalytic activity">
    <reaction evidence="3">
        <text>O-phospho-L-tyrosyl-[protein] + H2O = L-tyrosyl-[protein] + phosphate</text>
        <dbReference type="Rhea" id="RHEA:10684"/>
        <dbReference type="Rhea" id="RHEA-COMP:10136"/>
        <dbReference type="Rhea" id="RHEA-COMP:20101"/>
        <dbReference type="ChEBI" id="CHEBI:15377"/>
        <dbReference type="ChEBI" id="CHEBI:43474"/>
        <dbReference type="ChEBI" id="CHEBI:46858"/>
        <dbReference type="ChEBI" id="CHEBI:61978"/>
        <dbReference type="EC" id="3.1.3.48"/>
    </reaction>
</comment>
<organism evidence="6 7">
    <name type="scientific">Dreissena polymorpha</name>
    <name type="common">Zebra mussel</name>
    <name type="synonym">Mytilus polymorpha</name>
    <dbReference type="NCBI Taxonomy" id="45954"/>
    <lineage>
        <taxon>Eukaryota</taxon>
        <taxon>Metazoa</taxon>
        <taxon>Spiralia</taxon>
        <taxon>Lophotrochozoa</taxon>
        <taxon>Mollusca</taxon>
        <taxon>Bivalvia</taxon>
        <taxon>Autobranchia</taxon>
        <taxon>Heteroconchia</taxon>
        <taxon>Euheterodonta</taxon>
        <taxon>Imparidentia</taxon>
        <taxon>Neoheterodontei</taxon>
        <taxon>Myida</taxon>
        <taxon>Dreissenoidea</taxon>
        <taxon>Dreissenidae</taxon>
        <taxon>Dreissena</taxon>
    </lineage>
</organism>
<dbReference type="GO" id="GO:0004722">
    <property type="term" value="F:protein serine/threonine phosphatase activity"/>
    <property type="evidence" value="ECO:0007669"/>
    <property type="project" value="UniProtKB-EC"/>
</dbReference>
<dbReference type="SUPFAM" id="SSF52799">
    <property type="entry name" value="(Phosphotyrosine protein) phosphatases II"/>
    <property type="match status" value="1"/>
</dbReference>
<evidence type="ECO:0000313" key="7">
    <source>
        <dbReference type="Proteomes" id="UP000828390"/>
    </source>
</evidence>
<protein>
    <recommendedName>
        <fullName evidence="3">Dual specificity protein phosphatase</fullName>
        <ecNumber evidence="3">3.1.3.16</ecNumber>
        <ecNumber evidence="3">3.1.3.48</ecNumber>
    </recommendedName>
</protein>
<feature type="domain" description="Tyrosine-protein phosphatase" evidence="4">
    <location>
        <begin position="38"/>
        <end position="188"/>
    </location>
</feature>
<dbReference type="OrthoDB" id="426001at2759"/>
<sequence>MSGATNGPGSSGDSVTPDVLNDIITEPCGGMTMLPSRPFDEVYKNIFIGEESIARSPAGLKRLGVTHLINMAEGVHDGYHVHLDTELYRPANIQYLGIEATDDPTFDLSKSFQKCADYIASAIADGGKVLVSCKVGTSRSATIVLAYLIIKCRIPAPEAVKIVRKRREICPNDGFLKQLCELNSELLNSGHFETKEDNVNL</sequence>
<dbReference type="PROSITE" id="PS50056">
    <property type="entry name" value="TYR_PHOSPHATASE_2"/>
    <property type="match status" value="1"/>
</dbReference>
<dbReference type="EC" id="3.1.3.48" evidence="3"/>
<dbReference type="InterPro" id="IPR020422">
    <property type="entry name" value="TYR_PHOSPHATASE_DUAL_dom"/>
</dbReference>
<accession>A0A9D4N2L3</accession>
<dbReference type="Gene3D" id="3.90.190.10">
    <property type="entry name" value="Protein tyrosine phosphatase superfamily"/>
    <property type="match status" value="1"/>
</dbReference>
<dbReference type="PRINTS" id="PR01908">
    <property type="entry name" value="ADSPHPHTASE"/>
</dbReference>
<comment type="catalytic activity">
    <reaction evidence="3">
        <text>O-phospho-L-seryl-[protein] + H2O = L-seryl-[protein] + phosphate</text>
        <dbReference type="Rhea" id="RHEA:20629"/>
        <dbReference type="Rhea" id="RHEA-COMP:9863"/>
        <dbReference type="Rhea" id="RHEA-COMP:11604"/>
        <dbReference type="ChEBI" id="CHEBI:15377"/>
        <dbReference type="ChEBI" id="CHEBI:29999"/>
        <dbReference type="ChEBI" id="CHEBI:43474"/>
        <dbReference type="ChEBI" id="CHEBI:83421"/>
        <dbReference type="EC" id="3.1.3.16"/>
    </reaction>
</comment>
<evidence type="ECO:0000259" key="4">
    <source>
        <dbReference type="PROSITE" id="PS50054"/>
    </source>
</evidence>
<dbReference type="AlphaFoldDB" id="A0A9D4N2L3"/>
<dbReference type="Pfam" id="PF00782">
    <property type="entry name" value="DSPc"/>
    <property type="match status" value="1"/>
</dbReference>
<dbReference type="Proteomes" id="UP000828390">
    <property type="component" value="Unassembled WGS sequence"/>
</dbReference>
<dbReference type="InterPro" id="IPR000340">
    <property type="entry name" value="Dual-sp_phosphatase_cat-dom"/>
</dbReference>
<feature type="active site" description="Phosphocysteine intermediate" evidence="2">
    <location>
        <position position="133"/>
    </location>
</feature>
<name>A0A9D4N2L3_DREPO</name>
<evidence type="ECO:0000256" key="3">
    <source>
        <dbReference type="RuleBase" id="RU366038"/>
    </source>
</evidence>
<dbReference type="EMBL" id="JAIWYP010000001">
    <property type="protein sequence ID" value="KAH3887945.1"/>
    <property type="molecule type" value="Genomic_DNA"/>
</dbReference>
<evidence type="ECO:0000256" key="2">
    <source>
        <dbReference type="PIRSR" id="PIRSR620405-1"/>
    </source>
</evidence>
<dbReference type="EC" id="3.1.3.16" evidence="3"/>
<comment type="caution">
    <text evidence="6">The sequence shown here is derived from an EMBL/GenBank/DDBJ whole genome shotgun (WGS) entry which is preliminary data.</text>
</comment>
<dbReference type="PROSITE" id="PS50054">
    <property type="entry name" value="TYR_PHOSPHATASE_DUAL"/>
    <property type="match status" value="1"/>
</dbReference>
<proteinExistence type="inferred from homology"/>
<dbReference type="InterPro" id="IPR020405">
    <property type="entry name" value="Atypical_DUSP_subfamA"/>
</dbReference>
<keyword evidence="3" id="KW-0378">Hydrolase</keyword>
<evidence type="ECO:0000256" key="1">
    <source>
        <dbReference type="ARBA" id="ARBA00008601"/>
    </source>
</evidence>
<dbReference type="CDD" id="cd14515">
    <property type="entry name" value="DUSP3-like"/>
    <property type="match status" value="1"/>
</dbReference>
<dbReference type="InterPro" id="IPR000387">
    <property type="entry name" value="Tyr_Pase_dom"/>
</dbReference>
<dbReference type="PRINTS" id="PR01909">
    <property type="entry name" value="ADSPHPHTASEA"/>
</dbReference>
<evidence type="ECO:0000313" key="6">
    <source>
        <dbReference type="EMBL" id="KAH3887945.1"/>
    </source>
</evidence>
<dbReference type="SMART" id="SM00195">
    <property type="entry name" value="DSPc"/>
    <property type="match status" value="1"/>
</dbReference>
<dbReference type="GO" id="GO:0004725">
    <property type="term" value="F:protein tyrosine phosphatase activity"/>
    <property type="evidence" value="ECO:0007669"/>
    <property type="project" value="UniProtKB-EC"/>
</dbReference>
<reference evidence="6" key="1">
    <citation type="journal article" date="2019" name="bioRxiv">
        <title>The Genome of the Zebra Mussel, Dreissena polymorpha: A Resource for Invasive Species Research.</title>
        <authorList>
            <person name="McCartney M.A."/>
            <person name="Auch B."/>
            <person name="Kono T."/>
            <person name="Mallez S."/>
            <person name="Zhang Y."/>
            <person name="Obille A."/>
            <person name="Becker A."/>
            <person name="Abrahante J.E."/>
            <person name="Garbe J."/>
            <person name="Badalamenti J.P."/>
            <person name="Herman A."/>
            <person name="Mangelson H."/>
            <person name="Liachko I."/>
            <person name="Sullivan S."/>
            <person name="Sone E.D."/>
            <person name="Koren S."/>
            <person name="Silverstein K.A.T."/>
            <person name="Beckman K.B."/>
            <person name="Gohl D.M."/>
        </authorList>
    </citation>
    <scope>NUCLEOTIDE SEQUENCE</scope>
    <source>
        <strain evidence="6">Duluth1</strain>
        <tissue evidence="6">Whole animal</tissue>
    </source>
</reference>
<comment type="similarity">
    <text evidence="1 3">Belongs to the protein-tyrosine phosphatase family. Non-receptor class dual specificity subfamily.</text>
</comment>
<feature type="domain" description="Tyrosine specific protein phosphatases" evidence="5">
    <location>
        <begin position="110"/>
        <end position="167"/>
    </location>
</feature>
<dbReference type="InterPro" id="IPR029021">
    <property type="entry name" value="Prot-tyrosine_phosphatase-like"/>
</dbReference>
<comment type="catalytic activity">
    <reaction evidence="3">
        <text>O-phospho-L-threonyl-[protein] + H2O = L-threonyl-[protein] + phosphate</text>
        <dbReference type="Rhea" id="RHEA:47004"/>
        <dbReference type="Rhea" id="RHEA-COMP:11060"/>
        <dbReference type="Rhea" id="RHEA-COMP:11605"/>
        <dbReference type="ChEBI" id="CHEBI:15377"/>
        <dbReference type="ChEBI" id="CHEBI:30013"/>
        <dbReference type="ChEBI" id="CHEBI:43474"/>
        <dbReference type="ChEBI" id="CHEBI:61977"/>
        <dbReference type="EC" id="3.1.3.16"/>
    </reaction>
</comment>
<dbReference type="GO" id="GO:0008138">
    <property type="term" value="F:protein tyrosine/serine/threonine phosphatase activity"/>
    <property type="evidence" value="ECO:0007669"/>
    <property type="project" value="UniProtKB-UniRule"/>
</dbReference>
<dbReference type="GO" id="GO:0005737">
    <property type="term" value="C:cytoplasm"/>
    <property type="evidence" value="ECO:0007669"/>
    <property type="project" value="TreeGrafter"/>
</dbReference>
<keyword evidence="3" id="KW-0904">Protein phosphatase</keyword>
<dbReference type="PANTHER" id="PTHR45682">
    <property type="entry name" value="AGAP008228-PA"/>
    <property type="match status" value="1"/>
</dbReference>
<gene>
    <name evidence="6" type="ORF">DPMN_011967</name>
</gene>